<dbReference type="AlphaFoldDB" id="A0A4Q5M244"/>
<evidence type="ECO:0000313" key="7">
    <source>
        <dbReference type="Proteomes" id="UP000293162"/>
    </source>
</evidence>
<evidence type="ECO:0000256" key="4">
    <source>
        <dbReference type="ARBA" id="ARBA00023136"/>
    </source>
</evidence>
<feature type="transmembrane region" description="Helical" evidence="5">
    <location>
        <begin position="218"/>
        <end position="238"/>
    </location>
</feature>
<dbReference type="PANTHER" id="PTHR43701:SF12">
    <property type="entry name" value="MEMBRANE TRANSPORTER PROTEIN YTNM-RELATED"/>
    <property type="match status" value="1"/>
</dbReference>
<keyword evidence="3 5" id="KW-1133">Transmembrane helix</keyword>
<feature type="transmembrane region" description="Helical" evidence="5">
    <location>
        <begin position="272"/>
        <end position="289"/>
    </location>
</feature>
<comment type="similarity">
    <text evidence="5">Belongs to the 4-toluene sulfonate uptake permease (TSUP) (TC 2.A.102) family.</text>
</comment>
<keyword evidence="4 5" id="KW-0472">Membrane</keyword>
<dbReference type="Pfam" id="PF01925">
    <property type="entry name" value="TauE"/>
    <property type="match status" value="1"/>
</dbReference>
<name>A0A4Q5M244_9BACT</name>
<protein>
    <recommendedName>
        <fullName evidence="5">Probable membrane transporter protein</fullName>
    </recommendedName>
</protein>
<dbReference type="PANTHER" id="PTHR43701">
    <property type="entry name" value="MEMBRANE TRANSPORTER PROTEIN MJ0441-RELATED"/>
    <property type="match status" value="1"/>
</dbReference>
<reference evidence="6 7" key="1">
    <citation type="submission" date="2019-02" db="EMBL/GenBank/DDBJ databases">
        <title>Bacterial novel species Emticicia sp. 17J42-9 isolated from soil.</title>
        <authorList>
            <person name="Jung H.-Y."/>
        </authorList>
    </citation>
    <scope>NUCLEOTIDE SEQUENCE [LARGE SCALE GENOMIC DNA]</scope>
    <source>
        <strain evidence="6 7">17J42-9</strain>
    </source>
</reference>
<evidence type="ECO:0000313" key="6">
    <source>
        <dbReference type="EMBL" id="RYU96145.1"/>
    </source>
</evidence>
<gene>
    <name evidence="6" type="ORF">EWM59_08010</name>
</gene>
<accession>A0A4Q5M244</accession>
<dbReference type="InterPro" id="IPR051598">
    <property type="entry name" value="TSUP/Inactive_protease-like"/>
</dbReference>
<dbReference type="InterPro" id="IPR002781">
    <property type="entry name" value="TM_pro_TauE-like"/>
</dbReference>
<comment type="subcellular location">
    <subcellularLocation>
        <location evidence="5">Cell membrane</location>
        <topology evidence="5">Multi-pass membrane protein</topology>
    </subcellularLocation>
    <subcellularLocation>
        <location evidence="1">Membrane</location>
        <topology evidence="1">Multi-pass membrane protein</topology>
    </subcellularLocation>
</comment>
<proteinExistence type="inferred from homology"/>
<sequence>MERIANALSARIGLKYIAIAILTLKILLIGVLAYRIFASIHSFQWGVDNLFIYYIGVGFLAQLVDGALGMAYGATCTSMLLGVGVPPAYATASVHTAEVFTTGVSGLSHLYFGNIDKKLFFRIVITGVIGSMIGAYLISEVIDGKVIRPYISLYLVGLGIIIIIKAFKKRPTTPTNKNLGLLGLIGGFFDSIGGGGWGPLVTSNLINKGNAPKEAIGTVNTAEFFVAFFSTGIFMLFIDIQAWQPIAGLILGGVCAAPLGAFLVKLFPPKTIMLIVGTLVVCLSIYNIIKVWF</sequence>
<dbReference type="EMBL" id="SEWF01000009">
    <property type="protein sequence ID" value="RYU96145.1"/>
    <property type="molecule type" value="Genomic_DNA"/>
</dbReference>
<dbReference type="RefSeq" id="WP_130020436.1">
    <property type="nucleotide sequence ID" value="NZ_SEWF01000009.1"/>
</dbReference>
<keyword evidence="2 5" id="KW-0812">Transmembrane</keyword>
<keyword evidence="7" id="KW-1185">Reference proteome</keyword>
<evidence type="ECO:0000256" key="2">
    <source>
        <dbReference type="ARBA" id="ARBA00022692"/>
    </source>
</evidence>
<evidence type="ECO:0000256" key="3">
    <source>
        <dbReference type="ARBA" id="ARBA00022989"/>
    </source>
</evidence>
<dbReference type="GO" id="GO:0005886">
    <property type="term" value="C:plasma membrane"/>
    <property type="evidence" value="ECO:0007669"/>
    <property type="project" value="UniProtKB-SubCell"/>
</dbReference>
<feature type="transmembrane region" description="Helical" evidence="5">
    <location>
        <begin position="150"/>
        <end position="167"/>
    </location>
</feature>
<comment type="caution">
    <text evidence="6">The sequence shown here is derived from an EMBL/GenBank/DDBJ whole genome shotgun (WGS) entry which is preliminary data.</text>
</comment>
<feature type="transmembrane region" description="Helical" evidence="5">
    <location>
        <begin position="50"/>
        <end position="72"/>
    </location>
</feature>
<evidence type="ECO:0000256" key="5">
    <source>
        <dbReference type="RuleBase" id="RU363041"/>
    </source>
</evidence>
<feature type="transmembrane region" description="Helical" evidence="5">
    <location>
        <begin position="179"/>
        <end position="198"/>
    </location>
</feature>
<dbReference type="OrthoDB" id="45564at2"/>
<feature type="transmembrane region" description="Helical" evidence="5">
    <location>
        <begin position="245"/>
        <end position="266"/>
    </location>
</feature>
<evidence type="ECO:0000256" key="1">
    <source>
        <dbReference type="ARBA" id="ARBA00004141"/>
    </source>
</evidence>
<keyword evidence="5" id="KW-1003">Cell membrane</keyword>
<feature type="transmembrane region" description="Helical" evidence="5">
    <location>
        <begin position="16"/>
        <end position="38"/>
    </location>
</feature>
<feature type="transmembrane region" description="Helical" evidence="5">
    <location>
        <begin position="119"/>
        <end position="138"/>
    </location>
</feature>
<organism evidence="6 7">
    <name type="scientific">Emticicia agri</name>
    <dbReference type="NCBI Taxonomy" id="2492393"/>
    <lineage>
        <taxon>Bacteria</taxon>
        <taxon>Pseudomonadati</taxon>
        <taxon>Bacteroidota</taxon>
        <taxon>Cytophagia</taxon>
        <taxon>Cytophagales</taxon>
        <taxon>Leadbetterellaceae</taxon>
        <taxon>Emticicia</taxon>
    </lineage>
</organism>
<dbReference type="Proteomes" id="UP000293162">
    <property type="component" value="Unassembled WGS sequence"/>
</dbReference>